<sequence length="329" mass="37407">MSSTPRRKSDLSEASQESKRASEFTLDQVEIHLKTPHYPELDNIQSRTAYPGTVSYKFMLTDRLPNVPNLLIQLIKRIDSEVPPLVKLCYGQNKDSLTECDRILTTLIATKKDTELCDTIINSCRLSEVAHLIQLFFLRLENPPFVAPPLFCETVCGGGFFIHPRKIARKESLCSRVAKVTQECLAGLNIYQQATVSYFIQRCQRWCQAEVAYQLKQDYTISANNTYTEAIRFLSRMFADCFVGLPQAYVAARTMSGHCQPTLEMKREVFMTLVGAVGYHIWHGNSIDTLYIPGTQQPGTLSKIYSRPSSTETCLAKHSMHKVRSFNWI</sequence>
<dbReference type="OrthoDB" id="6226717at2759"/>
<keyword evidence="3" id="KW-1185">Reference proteome</keyword>
<dbReference type="KEGG" id="ovi:T265_12006"/>
<reference evidence="2 3" key="1">
    <citation type="submission" date="2013-11" db="EMBL/GenBank/DDBJ databases">
        <title>Opisthorchis viverrini - life in the bile duct.</title>
        <authorList>
            <person name="Young N.D."/>
            <person name="Nagarajan N."/>
            <person name="Lin S.J."/>
            <person name="Korhonen P.K."/>
            <person name="Jex A.R."/>
            <person name="Hall R.S."/>
            <person name="Safavi-Hemami H."/>
            <person name="Kaewkong W."/>
            <person name="Bertrand D."/>
            <person name="Gao S."/>
            <person name="Seet Q."/>
            <person name="Wongkham S."/>
            <person name="Teh B.T."/>
            <person name="Wongkham C."/>
            <person name="Intapan P.M."/>
            <person name="Maleewong W."/>
            <person name="Yang X."/>
            <person name="Hu M."/>
            <person name="Wang Z."/>
            <person name="Hofmann A."/>
            <person name="Sternberg P.W."/>
            <person name="Tan P."/>
            <person name="Wang J."/>
            <person name="Gasser R.B."/>
        </authorList>
    </citation>
    <scope>NUCLEOTIDE SEQUENCE [LARGE SCALE GENOMIC DNA]</scope>
</reference>
<feature type="region of interest" description="Disordered" evidence="1">
    <location>
        <begin position="1"/>
        <end position="22"/>
    </location>
</feature>
<dbReference type="CTD" id="20326174"/>
<gene>
    <name evidence="2" type="ORF">T265_12006</name>
</gene>
<dbReference type="EMBL" id="KL597333">
    <property type="protein sequence ID" value="KER19103.1"/>
    <property type="molecule type" value="Genomic_DNA"/>
</dbReference>
<organism evidence="2 3">
    <name type="scientific">Opisthorchis viverrini</name>
    <name type="common">Southeast Asian liver fluke</name>
    <dbReference type="NCBI Taxonomy" id="6198"/>
    <lineage>
        <taxon>Eukaryota</taxon>
        <taxon>Metazoa</taxon>
        <taxon>Spiralia</taxon>
        <taxon>Lophotrochozoa</taxon>
        <taxon>Platyhelminthes</taxon>
        <taxon>Trematoda</taxon>
        <taxon>Digenea</taxon>
        <taxon>Opisthorchiida</taxon>
        <taxon>Opisthorchiata</taxon>
        <taxon>Opisthorchiidae</taxon>
        <taxon>Opisthorchis</taxon>
    </lineage>
</organism>
<dbReference type="AlphaFoldDB" id="A0A074YWQ1"/>
<protein>
    <submittedName>
        <fullName evidence="2">Uncharacterized protein</fullName>
    </submittedName>
</protein>
<evidence type="ECO:0000256" key="1">
    <source>
        <dbReference type="SAM" id="MobiDB-lite"/>
    </source>
</evidence>
<name>A0A074YWQ1_OPIVI</name>
<proteinExistence type="predicted"/>
<accession>A0A074YWQ1</accession>
<dbReference type="Proteomes" id="UP000054324">
    <property type="component" value="Unassembled WGS sequence"/>
</dbReference>
<dbReference type="RefSeq" id="XP_009177152.1">
    <property type="nucleotide sequence ID" value="XM_009178888.1"/>
</dbReference>
<evidence type="ECO:0000313" key="3">
    <source>
        <dbReference type="Proteomes" id="UP000054324"/>
    </source>
</evidence>
<feature type="compositionally biased region" description="Basic and acidic residues" evidence="1">
    <location>
        <begin position="7"/>
        <end position="22"/>
    </location>
</feature>
<evidence type="ECO:0000313" key="2">
    <source>
        <dbReference type="EMBL" id="KER19103.1"/>
    </source>
</evidence>
<dbReference type="GeneID" id="20326174"/>